<dbReference type="AlphaFoldDB" id="A0A915K7Y7"/>
<name>A0A915K7Y7_ROMCU</name>
<dbReference type="WBParaSite" id="nRc.2.0.1.t34002-RA">
    <property type="protein sequence ID" value="nRc.2.0.1.t34002-RA"/>
    <property type="gene ID" value="nRc.2.0.1.g34002"/>
</dbReference>
<protein>
    <submittedName>
        <fullName evidence="2">Uncharacterized protein</fullName>
    </submittedName>
</protein>
<evidence type="ECO:0000313" key="1">
    <source>
        <dbReference type="Proteomes" id="UP000887565"/>
    </source>
</evidence>
<sequence>MARQAEIEATVGGNVKGHQILKRQRLMTPPKTVGGNVKGHQILKRQRPMTPPKIVHPMAKMLDQIRRKSKLAWKLNLVHMNFEDYYKDSLAELYDN</sequence>
<organism evidence="1 2">
    <name type="scientific">Romanomermis culicivorax</name>
    <name type="common">Nematode worm</name>
    <dbReference type="NCBI Taxonomy" id="13658"/>
    <lineage>
        <taxon>Eukaryota</taxon>
        <taxon>Metazoa</taxon>
        <taxon>Ecdysozoa</taxon>
        <taxon>Nematoda</taxon>
        <taxon>Enoplea</taxon>
        <taxon>Dorylaimia</taxon>
        <taxon>Mermithida</taxon>
        <taxon>Mermithoidea</taxon>
        <taxon>Mermithidae</taxon>
        <taxon>Romanomermis</taxon>
    </lineage>
</organism>
<dbReference type="Proteomes" id="UP000887565">
    <property type="component" value="Unplaced"/>
</dbReference>
<keyword evidence="1" id="KW-1185">Reference proteome</keyword>
<evidence type="ECO:0000313" key="2">
    <source>
        <dbReference type="WBParaSite" id="nRc.2.0.1.t34002-RA"/>
    </source>
</evidence>
<reference evidence="2" key="1">
    <citation type="submission" date="2022-11" db="UniProtKB">
        <authorList>
            <consortium name="WormBaseParasite"/>
        </authorList>
    </citation>
    <scope>IDENTIFICATION</scope>
</reference>
<accession>A0A915K7Y7</accession>
<proteinExistence type="predicted"/>